<proteinExistence type="inferred from homology"/>
<keyword evidence="7" id="KW-1185">Reference proteome</keyword>
<reference evidence="8" key="1">
    <citation type="submission" date="2025-08" db="UniProtKB">
        <authorList>
            <consortium name="RefSeq"/>
        </authorList>
    </citation>
    <scope>IDENTIFICATION</scope>
</reference>
<dbReference type="EC" id="2.1.1.-" evidence="5"/>
<protein>
    <recommendedName>
        <fullName evidence="5">U6 small nuclear RNA (adenine-(43)-N(6))-methyltransferase</fullName>
        <ecNumber evidence="5">2.1.1.-</ecNumber>
    </recommendedName>
</protein>
<dbReference type="KEGG" id="bim:100746437"/>
<evidence type="ECO:0000313" key="8">
    <source>
        <dbReference type="RefSeq" id="XP_012246711.1"/>
    </source>
</evidence>
<dbReference type="InterPro" id="IPR017182">
    <property type="entry name" value="METTL16/PsiM"/>
</dbReference>
<keyword evidence="2 5" id="KW-0489">Methyltransferase</keyword>
<keyword evidence="3 5" id="KW-0808">Transferase</keyword>
<evidence type="ECO:0000256" key="6">
    <source>
        <dbReference type="PIRSR" id="PIRSR037350-1"/>
    </source>
</evidence>
<dbReference type="Gene3D" id="3.40.50.150">
    <property type="entry name" value="Vaccinia Virus protein VP39"/>
    <property type="match status" value="1"/>
</dbReference>
<keyword evidence="4 6" id="KW-0949">S-adenosyl-L-methionine</keyword>
<gene>
    <name evidence="8" type="primary">LOC100746437</name>
</gene>
<evidence type="ECO:0000256" key="3">
    <source>
        <dbReference type="ARBA" id="ARBA00022679"/>
    </source>
</evidence>
<sequence>MQFKTIKHVLTSLLKRKKNNCLEMSLRKFMHPRNIYKKIPDFKKLVLLYPEFRDIAIVNLTGKIKIDFKREGTLRVLTEVLLKHDFNLQVKIPPNKLVPTLPLRLNYILWIEDLMKHASFNEMKEVIGIDIGTGAVCIYPLLFAKMYGNQMIATEVDKTSIQTAIEHVKNNNLEDIIKVYKVDERTILKEIIKEDNVYHFTMCNPPFFEIEGSSEKIIKQLPPRNAPTGNEVELTVQGGERAFIIQMIEESMEIKEKAKIYTTMFGRRSNLLFLLKFLKKKGIENSTWTEFCQGHTKRWGLAWSFLPKDVINLTNAPVIRKSGDYIAKLLKEQRPMEIQFPMRHKFASFDDLVNFLEEAMEELHIQIKELNLPIGNFNGWSCQLIADNDTWSHARRKRRLARRLMNQSVNHDTGQTSVINDITENDTEKLIKNNSGDIVRKNEPLLICNFFAEVIEHEEPENDEVKISMIFEKGIGGKVALETFRQYLINKLDVREYFQKQHERPNKRKRKRLETSKIEINSEQVENLHKNDTESV</sequence>
<dbReference type="CDD" id="cd02440">
    <property type="entry name" value="AdoMet_MTases"/>
    <property type="match status" value="1"/>
</dbReference>
<name>A0A6P3V2M8_BOMIM</name>
<dbReference type="InterPro" id="IPR010286">
    <property type="entry name" value="METTL16/RlmF"/>
</dbReference>
<feature type="binding site" evidence="6">
    <location>
        <position position="155"/>
    </location>
    <ligand>
        <name>S-adenosyl-L-methionine</name>
        <dbReference type="ChEBI" id="CHEBI:59789"/>
    </ligand>
</feature>
<dbReference type="GO" id="GO:0008168">
    <property type="term" value="F:methyltransferase activity"/>
    <property type="evidence" value="ECO:0007669"/>
    <property type="project" value="UniProtKB-UniRule"/>
</dbReference>
<dbReference type="GO" id="GO:0070475">
    <property type="term" value="P:rRNA base methylation"/>
    <property type="evidence" value="ECO:0007669"/>
    <property type="project" value="TreeGrafter"/>
</dbReference>
<evidence type="ECO:0000256" key="2">
    <source>
        <dbReference type="ARBA" id="ARBA00022603"/>
    </source>
</evidence>
<dbReference type="GeneID" id="100746437"/>
<accession>A0A6P3V2M8</accession>
<comment type="similarity">
    <text evidence="1 5">Belongs to the methyltransferase superfamily. METTL16/RlmF family.</text>
</comment>
<feature type="binding site" evidence="6">
    <location>
        <position position="132"/>
    </location>
    <ligand>
        <name>S-adenosyl-L-methionine</name>
        <dbReference type="ChEBI" id="CHEBI:59789"/>
    </ligand>
</feature>
<dbReference type="OrthoDB" id="514248at2759"/>
<evidence type="ECO:0000256" key="1">
    <source>
        <dbReference type="ARBA" id="ARBA00005878"/>
    </source>
</evidence>
<evidence type="ECO:0000256" key="4">
    <source>
        <dbReference type="ARBA" id="ARBA00022691"/>
    </source>
</evidence>
<dbReference type="PIRSF" id="PIRSF037350">
    <property type="entry name" value="Mtase_ZK1128_prd"/>
    <property type="match status" value="1"/>
</dbReference>
<dbReference type="SUPFAM" id="SSF53335">
    <property type="entry name" value="S-adenosyl-L-methionine-dependent methyltransferases"/>
    <property type="match status" value="1"/>
</dbReference>
<dbReference type="PANTHER" id="PTHR13393">
    <property type="entry name" value="SAM-DEPENDENT METHYLTRANSFERASE"/>
    <property type="match status" value="1"/>
</dbReference>
<organism evidence="7 8">
    <name type="scientific">Bombus impatiens</name>
    <name type="common">Bumblebee</name>
    <dbReference type="NCBI Taxonomy" id="132113"/>
    <lineage>
        <taxon>Eukaryota</taxon>
        <taxon>Metazoa</taxon>
        <taxon>Ecdysozoa</taxon>
        <taxon>Arthropoda</taxon>
        <taxon>Hexapoda</taxon>
        <taxon>Insecta</taxon>
        <taxon>Pterygota</taxon>
        <taxon>Neoptera</taxon>
        <taxon>Endopterygota</taxon>
        <taxon>Hymenoptera</taxon>
        <taxon>Apocrita</taxon>
        <taxon>Aculeata</taxon>
        <taxon>Apoidea</taxon>
        <taxon>Anthophila</taxon>
        <taxon>Apidae</taxon>
        <taxon>Bombus</taxon>
        <taxon>Pyrobombus</taxon>
    </lineage>
</organism>
<evidence type="ECO:0000313" key="7">
    <source>
        <dbReference type="Proteomes" id="UP000515180"/>
    </source>
</evidence>
<dbReference type="AlphaFoldDB" id="A0A6P3V2M8"/>
<dbReference type="RefSeq" id="XP_012246711.1">
    <property type="nucleotide sequence ID" value="XM_012391288.3"/>
</dbReference>
<dbReference type="GO" id="GO:0005634">
    <property type="term" value="C:nucleus"/>
    <property type="evidence" value="ECO:0007669"/>
    <property type="project" value="TreeGrafter"/>
</dbReference>
<dbReference type="PANTHER" id="PTHR13393:SF0">
    <property type="entry name" value="RNA N6-ADENOSINE-METHYLTRANSFERASE METTL16"/>
    <property type="match status" value="1"/>
</dbReference>
<feature type="binding site" evidence="6">
    <location>
        <position position="204"/>
    </location>
    <ligand>
        <name>S-adenosyl-L-methionine</name>
        <dbReference type="ChEBI" id="CHEBI:59789"/>
    </ligand>
</feature>
<dbReference type="InterPro" id="IPR029063">
    <property type="entry name" value="SAM-dependent_MTases_sf"/>
</dbReference>
<dbReference type="Proteomes" id="UP000515180">
    <property type="component" value="Unplaced"/>
</dbReference>
<dbReference type="Pfam" id="PF05971">
    <property type="entry name" value="Methyltransf_10"/>
    <property type="match status" value="1"/>
</dbReference>
<feature type="binding site" evidence="6">
    <location>
        <position position="104"/>
    </location>
    <ligand>
        <name>S-adenosyl-L-methionine</name>
        <dbReference type="ChEBI" id="CHEBI:59789"/>
    </ligand>
</feature>
<evidence type="ECO:0000256" key="5">
    <source>
        <dbReference type="PIRNR" id="PIRNR037350"/>
    </source>
</evidence>